<reference evidence="2 3" key="1">
    <citation type="submission" date="2023-12" db="EMBL/GenBank/DDBJ databases">
        <title>Gut-associated functions are favored during microbiome assembly across C. elegans life.</title>
        <authorList>
            <person name="Zimmermann J."/>
        </authorList>
    </citation>
    <scope>NUCLEOTIDE SEQUENCE [LARGE SCALE GENOMIC DNA]</scope>
    <source>
        <strain evidence="2 3">MYb71</strain>
    </source>
</reference>
<feature type="transmembrane region" description="Helical" evidence="1">
    <location>
        <begin position="12"/>
        <end position="35"/>
    </location>
</feature>
<keyword evidence="1" id="KW-0812">Transmembrane</keyword>
<protein>
    <recommendedName>
        <fullName evidence="4">Sugar ABC transporter permease</fullName>
    </recommendedName>
</protein>
<comment type="caution">
    <text evidence="2">The sequence shown here is derived from an EMBL/GenBank/DDBJ whole genome shotgun (WGS) entry which is preliminary data.</text>
</comment>
<keyword evidence="3" id="KW-1185">Reference proteome</keyword>
<keyword evidence="1" id="KW-1133">Transmembrane helix</keyword>
<evidence type="ECO:0000313" key="2">
    <source>
        <dbReference type="EMBL" id="MEJ5021539.1"/>
    </source>
</evidence>
<dbReference type="RefSeq" id="WP_339561743.1">
    <property type="nucleotide sequence ID" value="NZ_JBBGZH010000002.1"/>
</dbReference>
<evidence type="ECO:0000256" key="1">
    <source>
        <dbReference type="SAM" id="Phobius"/>
    </source>
</evidence>
<accession>A0ABU8PH26</accession>
<proteinExistence type="predicted"/>
<evidence type="ECO:0000313" key="3">
    <source>
        <dbReference type="Proteomes" id="UP001375812"/>
    </source>
</evidence>
<gene>
    <name evidence="2" type="ORF">WH297_17650</name>
</gene>
<dbReference type="Proteomes" id="UP001375812">
    <property type="component" value="Unassembled WGS sequence"/>
</dbReference>
<organism evidence="2 3">
    <name type="scientific">Ochrobactrum vermis</name>
    <dbReference type="NCBI Taxonomy" id="1827297"/>
    <lineage>
        <taxon>Bacteria</taxon>
        <taxon>Pseudomonadati</taxon>
        <taxon>Pseudomonadota</taxon>
        <taxon>Alphaproteobacteria</taxon>
        <taxon>Hyphomicrobiales</taxon>
        <taxon>Brucellaceae</taxon>
        <taxon>Brucella/Ochrobactrum group</taxon>
        <taxon>Ochrobactrum</taxon>
    </lineage>
</organism>
<evidence type="ECO:0008006" key="4">
    <source>
        <dbReference type="Google" id="ProtNLM"/>
    </source>
</evidence>
<keyword evidence="1" id="KW-0472">Membrane</keyword>
<sequence length="41" mass="4239">MTSANLSKSLRTASSTALAGMSIALPTAILLTIAVQRSPFF</sequence>
<name>A0ABU8PH26_9HYPH</name>
<dbReference type="EMBL" id="JBBGZH010000002">
    <property type="protein sequence ID" value="MEJ5021539.1"/>
    <property type="molecule type" value="Genomic_DNA"/>
</dbReference>